<accession>A0ABY7LQV7</accession>
<proteinExistence type="predicted"/>
<dbReference type="EMBL" id="CP114767">
    <property type="protein sequence ID" value="WBA42797.1"/>
    <property type="molecule type" value="Genomic_DNA"/>
</dbReference>
<dbReference type="RefSeq" id="WP_269560846.1">
    <property type="nucleotide sequence ID" value="NZ_CP114767.1"/>
</dbReference>
<organism evidence="1 2">
    <name type="scientific">Hymenobacter canadensis</name>
    <dbReference type="NCBI Taxonomy" id="2999067"/>
    <lineage>
        <taxon>Bacteria</taxon>
        <taxon>Pseudomonadati</taxon>
        <taxon>Bacteroidota</taxon>
        <taxon>Cytophagia</taxon>
        <taxon>Cytophagales</taxon>
        <taxon>Hymenobacteraceae</taxon>
        <taxon>Hymenobacter</taxon>
    </lineage>
</organism>
<evidence type="ECO:0000313" key="1">
    <source>
        <dbReference type="EMBL" id="WBA42797.1"/>
    </source>
</evidence>
<keyword evidence="2" id="KW-1185">Reference proteome</keyword>
<reference evidence="1 2" key="1">
    <citation type="submission" date="2022-12" db="EMBL/GenBank/DDBJ databases">
        <title>Hymenobacter canadensis sp. nov. isolated from lake water of the Cambridge Bay, Canada.</title>
        <authorList>
            <person name="Kim W.H."/>
            <person name="Lee Y.M."/>
        </authorList>
    </citation>
    <scope>NUCLEOTIDE SEQUENCE [LARGE SCALE GENOMIC DNA]</scope>
    <source>
        <strain evidence="1 2">PAMC 29467</strain>
    </source>
</reference>
<evidence type="ECO:0008006" key="3">
    <source>
        <dbReference type="Google" id="ProtNLM"/>
    </source>
</evidence>
<protein>
    <recommendedName>
        <fullName evidence="3">DUF4105 domain-containing protein</fullName>
    </recommendedName>
</protein>
<dbReference type="Proteomes" id="UP001211005">
    <property type="component" value="Chromosome"/>
</dbReference>
<sequence length="166" mass="19475">MSPKLQPTLLRRWLTRLELVAVVGTWLYVLGRTLLTEGDYRYVGRLPAGPEGWMFTLYQANEFDWTTAVDYELSYRGERQTGPYLLVGSTELARITDFQAGQCGPILYLAYDSYDSTRRVGAFYDTRWRPGYYDSLRFYGSFRQHRQIYSLLLEQVQQCRPELQLP</sequence>
<evidence type="ECO:0000313" key="2">
    <source>
        <dbReference type="Proteomes" id="UP001211005"/>
    </source>
</evidence>
<name>A0ABY7LQV7_9BACT</name>
<gene>
    <name evidence="1" type="ORF">O3303_04365</name>
</gene>